<proteinExistence type="inferred from homology"/>
<dbReference type="PRINTS" id="PR00719">
    <property type="entry name" value="LMWPTPASE"/>
</dbReference>
<feature type="active site" description="Proton donor" evidence="6">
    <location>
        <position position="174"/>
    </location>
</feature>
<dbReference type="STRING" id="947166.A0A1D1VQ23"/>
<evidence type="ECO:0000259" key="8">
    <source>
        <dbReference type="SMART" id="SM00226"/>
    </source>
</evidence>
<dbReference type="PRINTS" id="PR00720">
    <property type="entry name" value="MAMMALPTPASE"/>
</dbReference>
<feature type="domain" description="Phosphotyrosine protein phosphatase I" evidence="8">
    <location>
        <begin position="53"/>
        <end position="200"/>
    </location>
</feature>
<evidence type="ECO:0000313" key="9">
    <source>
        <dbReference type="EMBL" id="GAV01044.1"/>
    </source>
</evidence>
<dbReference type="FunFam" id="3.40.50.2300:FF:000105">
    <property type="entry name" value="Low molecular weight phosphotyrosine protein"/>
    <property type="match status" value="1"/>
</dbReference>
<dbReference type="InterPro" id="IPR023485">
    <property type="entry name" value="Ptyr_pPase"/>
</dbReference>
<feature type="region of interest" description="Disordered" evidence="7">
    <location>
        <begin position="1"/>
        <end position="26"/>
    </location>
</feature>
<name>A0A1D1VQ23_RAMVA</name>
<comment type="subcellular location">
    <subcellularLocation>
        <location evidence="1">Cytoplasm</location>
    </subcellularLocation>
</comment>
<keyword evidence="5" id="KW-0904">Protein phosphatase</keyword>
<evidence type="ECO:0000313" key="10">
    <source>
        <dbReference type="Proteomes" id="UP000186922"/>
    </source>
</evidence>
<dbReference type="Pfam" id="PF01451">
    <property type="entry name" value="LMWPc"/>
    <property type="match status" value="1"/>
</dbReference>
<dbReference type="PANTHER" id="PTHR11717:SF7">
    <property type="entry name" value="LOW MOLECULAR WEIGHT PHOSPHOTYROSINE PROTEIN PHOSPHATASE"/>
    <property type="match status" value="1"/>
</dbReference>
<dbReference type="Gene3D" id="3.40.50.2300">
    <property type="match status" value="1"/>
</dbReference>
<feature type="active site" evidence="6">
    <location>
        <position position="65"/>
    </location>
</feature>
<feature type="compositionally biased region" description="Low complexity" evidence="7">
    <location>
        <begin position="14"/>
        <end position="26"/>
    </location>
</feature>
<dbReference type="AlphaFoldDB" id="A0A1D1VQ23"/>
<dbReference type="GO" id="GO:0005737">
    <property type="term" value="C:cytoplasm"/>
    <property type="evidence" value="ECO:0007669"/>
    <property type="project" value="UniProtKB-SubCell"/>
</dbReference>
<gene>
    <name evidence="9" type="primary">RvY_11815-1</name>
    <name evidence="9" type="synonym">RvY_11815.1</name>
    <name evidence="9" type="ORF">RvY_11815</name>
</gene>
<dbReference type="EMBL" id="BDGG01000006">
    <property type="protein sequence ID" value="GAV01044.1"/>
    <property type="molecule type" value="Genomic_DNA"/>
</dbReference>
<dbReference type="Proteomes" id="UP000186922">
    <property type="component" value="Unassembled WGS sequence"/>
</dbReference>
<evidence type="ECO:0000256" key="1">
    <source>
        <dbReference type="ARBA" id="ARBA00004496"/>
    </source>
</evidence>
<sequence length="211" mass="23620">MVQTSQSLPVGLGKTSSTKAPSKSSSSFISKQIRRIVTCFSGDDMDEPTANPRSVLFVCLGNICRSPIAEAVFRQVLSERGLLDKWTVDSAATADYHVGEPSDNRAEACLRRHGISSNHIVRQLTLEDFDNFAYVIGMDHENVKNIKKIAPKKSPCRVELLGQYDPKNELLIEDPYYGGEAEFDNVYDQCLRCCRVFLDSAEKELNTKKKH</sequence>
<evidence type="ECO:0000256" key="5">
    <source>
        <dbReference type="ARBA" id="ARBA00022912"/>
    </source>
</evidence>
<feature type="active site" description="Nucleophile" evidence="6">
    <location>
        <position position="59"/>
    </location>
</feature>
<evidence type="ECO:0000256" key="4">
    <source>
        <dbReference type="ARBA" id="ARBA00022801"/>
    </source>
</evidence>
<evidence type="ECO:0000256" key="6">
    <source>
        <dbReference type="PIRSR" id="PIRSR617867-1"/>
    </source>
</evidence>
<dbReference type="InterPro" id="IPR017867">
    <property type="entry name" value="Tyr_phospatase_low_mol_wt"/>
</dbReference>
<comment type="caution">
    <text evidence="9">The sequence shown here is derived from an EMBL/GenBank/DDBJ whole genome shotgun (WGS) entry which is preliminary data.</text>
</comment>
<accession>A0A1D1VQ23</accession>
<dbReference type="InterPro" id="IPR036196">
    <property type="entry name" value="Ptyr_pPase_sf"/>
</dbReference>
<dbReference type="GO" id="GO:0004726">
    <property type="term" value="F:non-membrane spanning protein tyrosine phosphatase activity"/>
    <property type="evidence" value="ECO:0007669"/>
    <property type="project" value="InterPro"/>
</dbReference>
<keyword evidence="4" id="KW-0378">Hydrolase</keyword>
<keyword evidence="10" id="KW-1185">Reference proteome</keyword>
<organism evidence="9 10">
    <name type="scientific">Ramazzottius varieornatus</name>
    <name type="common">Water bear</name>
    <name type="synonym">Tardigrade</name>
    <dbReference type="NCBI Taxonomy" id="947166"/>
    <lineage>
        <taxon>Eukaryota</taxon>
        <taxon>Metazoa</taxon>
        <taxon>Ecdysozoa</taxon>
        <taxon>Tardigrada</taxon>
        <taxon>Eutardigrada</taxon>
        <taxon>Parachela</taxon>
        <taxon>Hypsibioidea</taxon>
        <taxon>Ramazzottiidae</taxon>
        <taxon>Ramazzottius</taxon>
    </lineage>
</organism>
<reference evidence="9 10" key="1">
    <citation type="journal article" date="2016" name="Nat. Commun.">
        <title>Extremotolerant tardigrade genome and improved radiotolerance of human cultured cells by tardigrade-unique protein.</title>
        <authorList>
            <person name="Hashimoto T."/>
            <person name="Horikawa D.D."/>
            <person name="Saito Y."/>
            <person name="Kuwahara H."/>
            <person name="Kozuka-Hata H."/>
            <person name="Shin-I T."/>
            <person name="Minakuchi Y."/>
            <person name="Ohishi K."/>
            <person name="Motoyama A."/>
            <person name="Aizu T."/>
            <person name="Enomoto A."/>
            <person name="Kondo K."/>
            <person name="Tanaka S."/>
            <person name="Hara Y."/>
            <person name="Koshikawa S."/>
            <person name="Sagara H."/>
            <person name="Miura T."/>
            <person name="Yokobori S."/>
            <person name="Miyagawa K."/>
            <person name="Suzuki Y."/>
            <person name="Kubo T."/>
            <person name="Oyama M."/>
            <person name="Kohara Y."/>
            <person name="Fujiyama A."/>
            <person name="Arakawa K."/>
            <person name="Katayama T."/>
            <person name="Toyoda A."/>
            <person name="Kunieda T."/>
        </authorList>
    </citation>
    <scope>NUCLEOTIDE SEQUENCE [LARGE SCALE GENOMIC DNA]</scope>
    <source>
        <strain evidence="9 10">YOKOZUNA-1</strain>
    </source>
</reference>
<dbReference type="GO" id="GO:0003993">
    <property type="term" value="F:acid phosphatase activity"/>
    <property type="evidence" value="ECO:0007669"/>
    <property type="project" value="InterPro"/>
</dbReference>
<dbReference type="OrthoDB" id="3388at2759"/>
<keyword evidence="3" id="KW-0963">Cytoplasm</keyword>
<protein>
    <recommendedName>
        <fullName evidence="8">Phosphotyrosine protein phosphatase I domain-containing protein</fullName>
    </recommendedName>
</protein>
<evidence type="ECO:0000256" key="3">
    <source>
        <dbReference type="ARBA" id="ARBA00022490"/>
    </source>
</evidence>
<dbReference type="InterPro" id="IPR002115">
    <property type="entry name" value="Tyr_Pase_low_mol_wt_mml"/>
</dbReference>
<evidence type="ECO:0000256" key="2">
    <source>
        <dbReference type="ARBA" id="ARBA00011063"/>
    </source>
</evidence>
<comment type="similarity">
    <text evidence="2">Belongs to the low molecular weight phosphotyrosine protein phosphatase family.</text>
</comment>
<dbReference type="InterPro" id="IPR050438">
    <property type="entry name" value="LMW_PTPase"/>
</dbReference>
<dbReference type="PANTHER" id="PTHR11717">
    <property type="entry name" value="LOW MOLECULAR WEIGHT PROTEIN TYROSINE PHOSPHATASE"/>
    <property type="match status" value="1"/>
</dbReference>
<dbReference type="CDD" id="cd16343">
    <property type="entry name" value="LMWPTP"/>
    <property type="match status" value="1"/>
</dbReference>
<evidence type="ECO:0000256" key="7">
    <source>
        <dbReference type="SAM" id="MobiDB-lite"/>
    </source>
</evidence>
<dbReference type="SUPFAM" id="SSF52788">
    <property type="entry name" value="Phosphotyrosine protein phosphatases I"/>
    <property type="match status" value="1"/>
</dbReference>
<dbReference type="SMART" id="SM00226">
    <property type="entry name" value="LMWPc"/>
    <property type="match status" value="1"/>
</dbReference>